<evidence type="ECO:0000313" key="3">
    <source>
        <dbReference type="Proteomes" id="UP001443914"/>
    </source>
</evidence>
<proteinExistence type="predicted"/>
<comment type="caution">
    <text evidence="2">The sequence shown here is derived from an EMBL/GenBank/DDBJ whole genome shotgun (WGS) entry which is preliminary data.</text>
</comment>
<sequence length="108" mass="12050">MFLLRVSGRTPSAPGGFACMNIPSAWDWDSLSSINSKLFDFFINSPAVNRSPMHGRSCCLFAYWTLSMGLIWIYMTCCACMLAGRWVTVMLHSGSLTARLAVFLSLQR</sequence>
<keyword evidence="1" id="KW-1133">Transmembrane helix</keyword>
<dbReference type="EMBL" id="JBDFQZ010000009">
    <property type="protein sequence ID" value="KAK9689539.1"/>
    <property type="molecule type" value="Genomic_DNA"/>
</dbReference>
<organism evidence="2 3">
    <name type="scientific">Saponaria officinalis</name>
    <name type="common">Common soapwort</name>
    <name type="synonym">Lychnis saponaria</name>
    <dbReference type="NCBI Taxonomy" id="3572"/>
    <lineage>
        <taxon>Eukaryota</taxon>
        <taxon>Viridiplantae</taxon>
        <taxon>Streptophyta</taxon>
        <taxon>Embryophyta</taxon>
        <taxon>Tracheophyta</taxon>
        <taxon>Spermatophyta</taxon>
        <taxon>Magnoliopsida</taxon>
        <taxon>eudicotyledons</taxon>
        <taxon>Gunneridae</taxon>
        <taxon>Pentapetalae</taxon>
        <taxon>Caryophyllales</taxon>
        <taxon>Caryophyllaceae</taxon>
        <taxon>Caryophylleae</taxon>
        <taxon>Saponaria</taxon>
    </lineage>
</organism>
<gene>
    <name evidence="2" type="ORF">RND81_09G065900</name>
</gene>
<name>A0AAW1IHQ3_SAPOF</name>
<accession>A0AAW1IHQ3</accession>
<keyword evidence="3" id="KW-1185">Reference proteome</keyword>
<evidence type="ECO:0000313" key="2">
    <source>
        <dbReference type="EMBL" id="KAK9689539.1"/>
    </source>
</evidence>
<keyword evidence="1" id="KW-0812">Transmembrane</keyword>
<dbReference type="AlphaFoldDB" id="A0AAW1IHQ3"/>
<feature type="transmembrane region" description="Helical" evidence="1">
    <location>
        <begin position="60"/>
        <end position="84"/>
    </location>
</feature>
<keyword evidence="1" id="KW-0472">Membrane</keyword>
<dbReference type="Proteomes" id="UP001443914">
    <property type="component" value="Unassembled WGS sequence"/>
</dbReference>
<evidence type="ECO:0000256" key="1">
    <source>
        <dbReference type="SAM" id="Phobius"/>
    </source>
</evidence>
<reference evidence="2" key="1">
    <citation type="submission" date="2024-03" db="EMBL/GenBank/DDBJ databases">
        <title>WGS assembly of Saponaria officinalis var. Norfolk2.</title>
        <authorList>
            <person name="Jenkins J."/>
            <person name="Shu S."/>
            <person name="Grimwood J."/>
            <person name="Barry K."/>
            <person name="Goodstein D."/>
            <person name="Schmutz J."/>
            <person name="Leebens-Mack J."/>
            <person name="Osbourn A."/>
        </authorList>
    </citation>
    <scope>NUCLEOTIDE SEQUENCE [LARGE SCALE GENOMIC DNA]</scope>
    <source>
        <strain evidence="2">JIC</strain>
    </source>
</reference>
<protein>
    <submittedName>
        <fullName evidence="2">Uncharacterized protein</fullName>
    </submittedName>
</protein>